<dbReference type="PANTHER" id="PTHR47643">
    <property type="entry name" value="TPR DOMAIN PROTEIN (AFU_ORTHOLOGUE AFUA_5G12710)"/>
    <property type="match status" value="1"/>
</dbReference>
<evidence type="ECO:0000313" key="2">
    <source>
        <dbReference type="Proteomes" id="UP000604046"/>
    </source>
</evidence>
<keyword evidence="2" id="KW-1185">Reference proteome</keyword>
<dbReference type="InterPro" id="IPR011990">
    <property type="entry name" value="TPR-like_helical_dom_sf"/>
</dbReference>
<comment type="caution">
    <text evidence="1">The sequence shown here is derived from an EMBL/GenBank/DDBJ whole genome shotgun (WGS) entry which is preliminary data.</text>
</comment>
<dbReference type="PANTHER" id="PTHR47643:SF2">
    <property type="entry name" value="TPR DOMAIN PROTEIN (AFU_ORTHOLOGUE AFUA_5G12710)"/>
    <property type="match status" value="1"/>
</dbReference>
<sequence>MFLCLAFLTQGWSRITNIGILYPMAESDIAKAFRRYCHPDVVAEFDAVPSEVQKSWLDAFESICFDLCTAAFAHDFALQAMQPQFERDVSPADPACPLHRAMNRKVRTGVALSERHIVDLRSNRLPSWGKVCTRAALEANHADALRSEARNKDMVARMPGLSTFRSSLATTQKPVLSQARWGDLQPVAFRDLRPFEVAQGRVLQCTIIAEPAPMVGILLLAEDARGEVLPLQLYNQFPNSACASDMSDQAKRKFAVGTTLSIAEPFLKIMKDGKRGIRVDAASDLRIRTPGPASMSSLKEEGNAFIAQKQCDAAQQSYLAALELPEVDEVATLLANRAQALLATGCHIQACLDAAAALMLRPAHSKAWMRYRAALGSYAEELPASQRTGVLAVSQKSAMTGCASGSGKVVARDDVRTALNALLWGFLESEELFLSLERFLPEFSGDTAGDIREQANGFYKQGGNMQACEGYTIALSKVACSQTVAAVLSNLSHACLHMRESHSALAFASAARRINPASQPLAAKCFFRLGRGLHQLGENSLLRCGSCKRPAPSTWKRRGSSHRCCRRMWGTGCAGTPGTMGRVPGKSSFAARTLMRMPCPRSWLKGWRLSKSKARAEASKQPGHSSIVSWFLWDTLSPRQWSNMTRPL</sequence>
<dbReference type="Gene3D" id="1.25.40.10">
    <property type="entry name" value="Tetratricopeptide repeat domain"/>
    <property type="match status" value="2"/>
</dbReference>
<accession>A0A812I9Y4</accession>
<gene>
    <name evidence="1" type="ORF">SNAT2548_LOCUS3071</name>
</gene>
<dbReference type="SMART" id="SM00028">
    <property type="entry name" value="TPR"/>
    <property type="match status" value="3"/>
</dbReference>
<dbReference type="AlphaFoldDB" id="A0A812I9Y4"/>
<reference evidence="1" key="1">
    <citation type="submission" date="2021-02" db="EMBL/GenBank/DDBJ databases">
        <authorList>
            <person name="Dougan E. K."/>
            <person name="Rhodes N."/>
            <person name="Thang M."/>
            <person name="Chan C."/>
        </authorList>
    </citation>
    <scope>NUCLEOTIDE SEQUENCE</scope>
</reference>
<evidence type="ECO:0000313" key="1">
    <source>
        <dbReference type="EMBL" id="CAE7024308.1"/>
    </source>
</evidence>
<organism evidence="1 2">
    <name type="scientific">Symbiodinium natans</name>
    <dbReference type="NCBI Taxonomy" id="878477"/>
    <lineage>
        <taxon>Eukaryota</taxon>
        <taxon>Sar</taxon>
        <taxon>Alveolata</taxon>
        <taxon>Dinophyceae</taxon>
        <taxon>Suessiales</taxon>
        <taxon>Symbiodiniaceae</taxon>
        <taxon>Symbiodinium</taxon>
    </lineage>
</organism>
<dbReference type="EMBL" id="CAJNDS010000187">
    <property type="protein sequence ID" value="CAE7024308.1"/>
    <property type="molecule type" value="Genomic_DNA"/>
</dbReference>
<protein>
    <submittedName>
        <fullName evidence="1">Uncharacterized protein</fullName>
    </submittedName>
</protein>
<dbReference type="Proteomes" id="UP000604046">
    <property type="component" value="Unassembled WGS sequence"/>
</dbReference>
<dbReference type="InterPro" id="IPR019734">
    <property type="entry name" value="TPR_rpt"/>
</dbReference>
<proteinExistence type="predicted"/>
<name>A0A812I9Y4_9DINO</name>
<dbReference type="InterPro" id="IPR053209">
    <property type="entry name" value="Gramillin-biosynth_MTr"/>
</dbReference>
<dbReference type="SUPFAM" id="SSF48452">
    <property type="entry name" value="TPR-like"/>
    <property type="match status" value="2"/>
</dbReference>
<dbReference type="OrthoDB" id="429944at2759"/>